<dbReference type="Proteomes" id="UP000224080">
    <property type="component" value="Unassembled WGS sequence"/>
</dbReference>
<dbReference type="GO" id="GO:0004656">
    <property type="term" value="F:procollagen-proline 4-dioxygenase activity"/>
    <property type="evidence" value="ECO:0007669"/>
    <property type="project" value="TreeGrafter"/>
</dbReference>
<dbReference type="Gene3D" id="2.60.120.620">
    <property type="entry name" value="q2cbj1_9rhob like domain"/>
    <property type="match status" value="1"/>
</dbReference>
<evidence type="ECO:0000256" key="2">
    <source>
        <dbReference type="ARBA" id="ARBA00022723"/>
    </source>
</evidence>
<dbReference type="InterPro" id="IPR006620">
    <property type="entry name" value="Pro_4_hyd_alph"/>
</dbReference>
<dbReference type="SMART" id="SM00702">
    <property type="entry name" value="P4Hc"/>
    <property type="match status" value="1"/>
</dbReference>
<keyword evidence="5" id="KW-0408">Iron</keyword>
<dbReference type="OrthoDB" id="69177at2759"/>
<reference evidence="7 8" key="1">
    <citation type="submission" date="2017-10" db="EMBL/GenBank/DDBJ databases">
        <title>Comparative genomics in systemic dimorphic fungi from Ajellomycetaceae.</title>
        <authorList>
            <person name="Munoz J.F."/>
            <person name="Mcewen J.G."/>
            <person name="Clay O.K."/>
            <person name="Cuomo C.A."/>
        </authorList>
    </citation>
    <scope>NUCLEOTIDE SEQUENCE [LARGE SCALE GENOMIC DNA]</scope>
    <source>
        <strain evidence="7 8">UAMH130</strain>
    </source>
</reference>
<dbReference type="EMBL" id="PDNC01000074">
    <property type="protein sequence ID" value="PGH01283.1"/>
    <property type="molecule type" value="Genomic_DNA"/>
</dbReference>
<comment type="cofactor">
    <cofactor evidence="1">
        <name>L-ascorbate</name>
        <dbReference type="ChEBI" id="CHEBI:38290"/>
    </cofactor>
</comment>
<dbReference type="STRING" id="2060905.A0A2B7WXI2"/>
<dbReference type="GO" id="GO:0005783">
    <property type="term" value="C:endoplasmic reticulum"/>
    <property type="evidence" value="ECO:0007669"/>
    <property type="project" value="TreeGrafter"/>
</dbReference>
<evidence type="ECO:0000256" key="4">
    <source>
        <dbReference type="ARBA" id="ARBA00023002"/>
    </source>
</evidence>
<evidence type="ECO:0000313" key="7">
    <source>
        <dbReference type="EMBL" id="PGH01283.1"/>
    </source>
</evidence>
<evidence type="ECO:0000256" key="3">
    <source>
        <dbReference type="ARBA" id="ARBA00022964"/>
    </source>
</evidence>
<protein>
    <recommendedName>
        <fullName evidence="6">Prolyl 4-hydroxylase alpha subunit domain-containing protein</fullName>
    </recommendedName>
</protein>
<feature type="domain" description="Prolyl 4-hydroxylase alpha subunit" evidence="6">
    <location>
        <begin position="47"/>
        <end position="279"/>
    </location>
</feature>
<gene>
    <name evidence="7" type="ORF">GX51_05338</name>
</gene>
<dbReference type="InterPro" id="IPR045054">
    <property type="entry name" value="P4HA-like"/>
</dbReference>
<sequence>MASSELDHHQKPAWLPEDFLSAPPQHASSSKLDFLKTVPAFPEYKDFYACLVNDLFTKEECDLLIRAAEESTVSDADGSPKWEAALVNAGNGKQVLDIESRCCSRILWDCPWLANRLLSRIRPFVQDDIGVLRHAPHITSHGPTDEHQEEPWHLTRLNDRLRFLRYYRGEYFLPHVDGCYVTPSGEEVSYFTVHIYLNGSPGERRLTDLSDLSPEQINSLPLRGGATTFFPPFIASDDARTFSVSPKSGAALIFQQDGLAHSGDEVLQGTKYTLRTDMMFRREKPTESGVS</sequence>
<keyword evidence="2" id="KW-0479">Metal-binding</keyword>
<organism evidence="7 8">
    <name type="scientific">Blastomyces parvus</name>
    <dbReference type="NCBI Taxonomy" id="2060905"/>
    <lineage>
        <taxon>Eukaryota</taxon>
        <taxon>Fungi</taxon>
        <taxon>Dikarya</taxon>
        <taxon>Ascomycota</taxon>
        <taxon>Pezizomycotina</taxon>
        <taxon>Eurotiomycetes</taxon>
        <taxon>Eurotiomycetidae</taxon>
        <taxon>Onygenales</taxon>
        <taxon>Ajellomycetaceae</taxon>
        <taxon>Blastomyces</taxon>
    </lineage>
</organism>
<accession>A0A2B7WXI2</accession>
<keyword evidence="3" id="KW-0223">Dioxygenase</keyword>
<dbReference type="AlphaFoldDB" id="A0A2B7WXI2"/>
<dbReference type="GO" id="GO:0031418">
    <property type="term" value="F:L-ascorbic acid binding"/>
    <property type="evidence" value="ECO:0007669"/>
    <property type="project" value="InterPro"/>
</dbReference>
<keyword evidence="8" id="KW-1185">Reference proteome</keyword>
<comment type="caution">
    <text evidence="7">The sequence shown here is derived from an EMBL/GenBank/DDBJ whole genome shotgun (WGS) entry which is preliminary data.</text>
</comment>
<evidence type="ECO:0000259" key="6">
    <source>
        <dbReference type="SMART" id="SM00702"/>
    </source>
</evidence>
<evidence type="ECO:0000256" key="1">
    <source>
        <dbReference type="ARBA" id="ARBA00001961"/>
    </source>
</evidence>
<keyword evidence="4" id="KW-0560">Oxidoreductase</keyword>
<proteinExistence type="predicted"/>
<evidence type="ECO:0000256" key="5">
    <source>
        <dbReference type="ARBA" id="ARBA00023004"/>
    </source>
</evidence>
<dbReference type="PANTHER" id="PTHR10869">
    <property type="entry name" value="PROLYL 4-HYDROXYLASE ALPHA SUBUNIT"/>
    <property type="match status" value="1"/>
</dbReference>
<dbReference type="PANTHER" id="PTHR10869:SF241">
    <property type="entry name" value="FE2OG DIOXYGENASE DOMAIN-CONTAINING PROTEIN"/>
    <property type="match status" value="1"/>
</dbReference>
<dbReference type="GO" id="GO:0005506">
    <property type="term" value="F:iron ion binding"/>
    <property type="evidence" value="ECO:0007669"/>
    <property type="project" value="InterPro"/>
</dbReference>
<evidence type="ECO:0000313" key="8">
    <source>
        <dbReference type="Proteomes" id="UP000224080"/>
    </source>
</evidence>
<name>A0A2B7WXI2_9EURO</name>